<accession>A0A975RB84</accession>
<dbReference type="Pfam" id="PF12833">
    <property type="entry name" value="HTH_18"/>
    <property type="match status" value="1"/>
</dbReference>
<dbReference type="SMART" id="SM00871">
    <property type="entry name" value="AraC_E_bind"/>
    <property type="match status" value="1"/>
</dbReference>
<dbReference type="InterPro" id="IPR050908">
    <property type="entry name" value="SmbC-like"/>
</dbReference>
<proteinExistence type="predicted"/>
<dbReference type="AlphaFoldDB" id="A0A975RB84"/>
<dbReference type="InterPro" id="IPR011256">
    <property type="entry name" value="Reg_factor_effector_dom_sf"/>
</dbReference>
<dbReference type="Pfam" id="PF06445">
    <property type="entry name" value="GyrI-like"/>
    <property type="match status" value="1"/>
</dbReference>
<organism evidence="5 6">
    <name type="scientific">Methylomonas paludis</name>
    <dbReference type="NCBI Taxonomy" id="1173101"/>
    <lineage>
        <taxon>Bacteria</taxon>
        <taxon>Pseudomonadati</taxon>
        <taxon>Pseudomonadota</taxon>
        <taxon>Gammaproteobacteria</taxon>
        <taxon>Methylococcales</taxon>
        <taxon>Methylococcaceae</taxon>
        <taxon>Methylomonas</taxon>
    </lineage>
</organism>
<dbReference type="SMART" id="SM00342">
    <property type="entry name" value="HTH_ARAC"/>
    <property type="match status" value="1"/>
</dbReference>
<dbReference type="Gene3D" id="3.20.80.10">
    <property type="entry name" value="Regulatory factor, effector binding domain"/>
    <property type="match status" value="1"/>
</dbReference>
<reference evidence="5" key="1">
    <citation type="submission" date="2021-04" db="EMBL/GenBank/DDBJ databases">
        <title>Draft genome sequence data of methanotrophic Methylovulum sp. strain S1L and Methylomonas sp. strain S2AM isolated from boreal lake water columns.</title>
        <authorList>
            <person name="Rissanen A.J."/>
            <person name="Mangayil R."/>
            <person name="Svenning M.M."/>
            <person name="Khanongnuch R."/>
        </authorList>
    </citation>
    <scope>NUCLEOTIDE SEQUENCE</scope>
    <source>
        <strain evidence="5">S2AM</strain>
    </source>
</reference>
<name>A0A975RB84_9GAMM</name>
<dbReference type="EMBL" id="CP073754">
    <property type="protein sequence ID" value="QWF72138.1"/>
    <property type="molecule type" value="Genomic_DNA"/>
</dbReference>
<keyword evidence="2" id="KW-0238">DNA-binding</keyword>
<dbReference type="PANTHER" id="PTHR40055">
    <property type="entry name" value="TRANSCRIPTIONAL REGULATOR YGIV-RELATED"/>
    <property type="match status" value="1"/>
</dbReference>
<dbReference type="InterPro" id="IPR020449">
    <property type="entry name" value="Tscrpt_reg_AraC-type_HTH"/>
</dbReference>
<dbReference type="RefSeq" id="WP_215584343.1">
    <property type="nucleotide sequence ID" value="NZ_CP073754.1"/>
</dbReference>
<protein>
    <submittedName>
        <fullName evidence="5">GyrI-like domain-containing protein</fullName>
    </submittedName>
</protein>
<evidence type="ECO:0000259" key="4">
    <source>
        <dbReference type="PROSITE" id="PS01124"/>
    </source>
</evidence>
<dbReference type="InterPro" id="IPR009057">
    <property type="entry name" value="Homeodomain-like_sf"/>
</dbReference>
<sequence>MGINVFRFIQLIRLKRASYQLAFNLNQRIIDIALDAGFENPESFTRAFKKTFVQTPSQFRKSPQWPAWHEKYQLPLARGETNMQVNIVNFNETKVAVLEHRGPVQNLNDSVKIFIEWRRTSLLSPVKTSDTFGLAYDDPNTTAPDKFRFDICGSVVADVPDNPQGVITKTIPAGPCAVTRHYGAHEAMGEKIYYLYGKWLPESGAELRDFPCFFHYLNLITDVAEGELITDIYLPLK</sequence>
<dbReference type="PANTHER" id="PTHR40055:SF1">
    <property type="entry name" value="TRANSCRIPTIONAL REGULATOR YGIV-RELATED"/>
    <property type="match status" value="1"/>
</dbReference>
<dbReference type="Proteomes" id="UP000676649">
    <property type="component" value="Chromosome"/>
</dbReference>
<evidence type="ECO:0000256" key="3">
    <source>
        <dbReference type="ARBA" id="ARBA00023163"/>
    </source>
</evidence>
<evidence type="ECO:0000256" key="1">
    <source>
        <dbReference type="ARBA" id="ARBA00023015"/>
    </source>
</evidence>
<dbReference type="InterPro" id="IPR029442">
    <property type="entry name" value="GyrI-like"/>
</dbReference>
<keyword evidence="1" id="KW-0805">Transcription regulation</keyword>
<keyword evidence="3" id="KW-0804">Transcription</keyword>
<evidence type="ECO:0000313" key="6">
    <source>
        <dbReference type="Proteomes" id="UP000676649"/>
    </source>
</evidence>
<keyword evidence="6" id="KW-1185">Reference proteome</keyword>
<dbReference type="SUPFAM" id="SSF46689">
    <property type="entry name" value="Homeodomain-like"/>
    <property type="match status" value="1"/>
</dbReference>
<dbReference type="SUPFAM" id="SSF55136">
    <property type="entry name" value="Probable bacterial effector-binding domain"/>
    <property type="match status" value="1"/>
</dbReference>
<dbReference type="InterPro" id="IPR018060">
    <property type="entry name" value="HTH_AraC"/>
</dbReference>
<dbReference type="PROSITE" id="PS01124">
    <property type="entry name" value="HTH_ARAC_FAMILY_2"/>
    <property type="match status" value="1"/>
</dbReference>
<dbReference type="GO" id="GO:0043565">
    <property type="term" value="F:sequence-specific DNA binding"/>
    <property type="evidence" value="ECO:0007669"/>
    <property type="project" value="InterPro"/>
</dbReference>
<evidence type="ECO:0000313" key="5">
    <source>
        <dbReference type="EMBL" id="QWF72138.1"/>
    </source>
</evidence>
<gene>
    <name evidence="5" type="ORF">KEF85_06730</name>
</gene>
<feature type="domain" description="HTH araC/xylS-type" evidence="4">
    <location>
        <begin position="1"/>
        <end position="62"/>
    </location>
</feature>
<dbReference type="InterPro" id="IPR010499">
    <property type="entry name" value="AraC_E-bd"/>
</dbReference>
<dbReference type="Gene3D" id="1.10.10.60">
    <property type="entry name" value="Homeodomain-like"/>
    <property type="match status" value="1"/>
</dbReference>
<evidence type="ECO:0000256" key="2">
    <source>
        <dbReference type="ARBA" id="ARBA00023125"/>
    </source>
</evidence>
<dbReference type="PRINTS" id="PR00032">
    <property type="entry name" value="HTHARAC"/>
</dbReference>
<dbReference type="GO" id="GO:0003700">
    <property type="term" value="F:DNA-binding transcription factor activity"/>
    <property type="evidence" value="ECO:0007669"/>
    <property type="project" value="InterPro"/>
</dbReference>
<dbReference type="KEGG" id="mpad:KEF85_06730"/>